<dbReference type="EMBL" id="CP066775">
    <property type="protein sequence ID" value="QQL51422.1"/>
    <property type="molecule type" value="Genomic_DNA"/>
</dbReference>
<dbReference type="Proteomes" id="UP000429232">
    <property type="component" value="Chromosome"/>
</dbReference>
<dbReference type="SUPFAM" id="SSF55144">
    <property type="entry name" value="LigT-like"/>
    <property type="match status" value="1"/>
</dbReference>
<dbReference type="Pfam" id="PF13563">
    <property type="entry name" value="2_5_RNA_ligase2"/>
    <property type="match status" value="1"/>
</dbReference>
<dbReference type="GO" id="GO:0016874">
    <property type="term" value="F:ligase activity"/>
    <property type="evidence" value="ECO:0007669"/>
    <property type="project" value="UniProtKB-KW"/>
</dbReference>
<dbReference type="AlphaFoldDB" id="A0A7T7FDN5"/>
<dbReference type="RefSeq" id="WP_198173527.1">
    <property type="nucleotide sequence ID" value="NZ_CP066775.1"/>
</dbReference>
<sequence>MTLTISDEAQAYFNTLRKQHFPPERNFLGAHLTLFHQLPADEPSIVGQLKELALMTQPFAMLVEAPVSIGNGVAFKIKSGQLAAIHARLQQSWQQWLIPQDRHKLHPHITIQNKVTADVVKTLLTQIDAGFAPFEITATGFALWEYLGGPWRFVQGFEFK</sequence>
<keyword evidence="2" id="KW-1185">Reference proteome</keyword>
<dbReference type="InterPro" id="IPR009097">
    <property type="entry name" value="Cyclic_Pdiesterase"/>
</dbReference>
<organism evidence="1 2">
    <name type="scientific">Mucilaginibacter ginkgonis</name>
    <dbReference type="NCBI Taxonomy" id="2682091"/>
    <lineage>
        <taxon>Bacteria</taxon>
        <taxon>Pseudomonadati</taxon>
        <taxon>Bacteroidota</taxon>
        <taxon>Sphingobacteriia</taxon>
        <taxon>Sphingobacteriales</taxon>
        <taxon>Sphingobacteriaceae</taxon>
        <taxon>Mucilaginibacter</taxon>
    </lineage>
</organism>
<dbReference type="Gene3D" id="3.90.1140.10">
    <property type="entry name" value="Cyclic phosphodiesterase"/>
    <property type="match status" value="1"/>
</dbReference>
<protein>
    <submittedName>
        <fullName evidence="1">2'-5' RNA ligase family protein</fullName>
    </submittedName>
</protein>
<name>A0A7T7FDN5_9SPHI</name>
<proteinExistence type="predicted"/>
<keyword evidence="1" id="KW-0436">Ligase</keyword>
<dbReference type="KEGG" id="mgik:GO620_008265"/>
<evidence type="ECO:0000313" key="1">
    <source>
        <dbReference type="EMBL" id="QQL51422.1"/>
    </source>
</evidence>
<accession>A0A7T7FDN5</accession>
<gene>
    <name evidence="1" type="ORF">GO620_008265</name>
</gene>
<reference evidence="1 2" key="1">
    <citation type="submission" date="2020-12" db="EMBL/GenBank/DDBJ databases">
        <title>HMF7856_wgs.fasta genome submission.</title>
        <authorList>
            <person name="Kang H."/>
            <person name="Kim H."/>
            <person name="Joh K."/>
        </authorList>
    </citation>
    <scope>NUCLEOTIDE SEQUENCE [LARGE SCALE GENOMIC DNA]</scope>
    <source>
        <strain evidence="1 2">HMF7856</strain>
    </source>
</reference>
<evidence type="ECO:0000313" key="2">
    <source>
        <dbReference type="Proteomes" id="UP000429232"/>
    </source>
</evidence>